<dbReference type="PANTHER" id="PTHR33452">
    <property type="entry name" value="OXIDOREDUCTASE CATD-RELATED"/>
    <property type="match status" value="1"/>
</dbReference>
<dbReference type="InterPro" id="IPR032808">
    <property type="entry name" value="DoxX"/>
</dbReference>
<feature type="transmembrane region" description="Helical" evidence="7">
    <location>
        <begin position="93"/>
        <end position="121"/>
    </location>
</feature>
<gene>
    <name evidence="8" type="ORF">NAF29_09855</name>
</gene>
<evidence type="ECO:0000256" key="7">
    <source>
        <dbReference type="SAM" id="Phobius"/>
    </source>
</evidence>
<evidence type="ECO:0000313" key="8">
    <source>
        <dbReference type="EMBL" id="MCM2679969.1"/>
    </source>
</evidence>
<feature type="transmembrane region" description="Helical" evidence="7">
    <location>
        <begin position="185"/>
        <end position="207"/>
    </location>
</feature>
<evidence type="ECO:0000256" key="5">
    <source>
        <dbReference type="ARBA" id="ARBA00022989"/>
    </source>
</evidence>
<evidence type="ECO:0000256" key="4">
    <source>
        <dbReference type="ARBA" id="ARBA00022692"/>
    </source>
</evidence>
<comment type="similarity">
    <text evidence="2">Belongs to the DoxX family.</text>
</comment>
<organism evidence="8 9">
    <name type="scientific">Echinimonas agarilytica</name>
    <dbReference type="NCBI Taxonomy" id="1215918"/>
    <lineage>
        <taxon>Bacteria</taxon>
        <taxon>Pseudomonadati</taxon>
        <taxon>Pseudomonadota</taxon>
        <taxon>Gammaproteobacteria</taxon>
        <taxon>Alteromonadales</taxon>
        <taxon>Echinimonadaceae</taxon>
        <taxon>Echinimonas</taxon>
    </lineage>
</organism>
<evidence type="ECO:0000313" key="9">
    <source>
        <dbReference type="Proteomes" id="UP001165393"/>
    </source>
</evidence>
<dbReference type="InterPro" id="IPR051907">
    <property type="entry name" value="DoxX-like_oxidoreductase"/>
</dbReference>
<dbReference type="Proteomes" id="UP001165393">
    <property type="component" value="Unassembled WGS sequence"/>
</dbReference>
<dbReference type="AlphaFoldDB" id="A0AA41W712"/>
<proteinExistence type="inferred from homology"/>
<dbReference type="PANTHER" id="PTHR33452:SF19">
    <property type="entry name" value="DOXX FAMILY PROTEIN"/>
    <property type="match status" value="1"/>
</dbReference>
<feature type="transmembrane region" description="Helical" evidence="7">
    <location>
        <begin position="20"/>
        <end position="39"/>
    </location>
</feature>
<evidence type="ECO:0000256" key="2">
    <source>
        <dbReference type="ARBA" id="ARBA00006679"/>
    </source>
</evidence>
<reference evidence="8 9" key="1">
    <citation type="journal article" date="2013" name="Antonie Van Leeuwenhoek">
        <title>Echinimonas agarilytica gen. nov., sp. nov., a new gammaproteobacterium isolated from the sea urchin Strongylocentrotus intermedius.</title>
        <authorList>
            <person name="Nedashkovskaya O.I."/>
            <person name="Stenkova A.M."/>
            <person name="Zhukova N.V."/>
            <person name="Van Trappen S."/>
            <person name="Lee J.S."/>
            <person name="Kim S.B."/>
        </authorList>
    </citation>
    <scope>NUCLEOTIDE SEQUENCE [LARGE SCALE GENOMIC DNA]</scope>
    <source>
        <strain evidence="8 9">KMM 6351</strain>
    </source>
</reference>
<dbReference type="GO" id="GO:0005886">
    <property type="term" value="C:plasma membrane"/>
    <property type="evidence" value="ECO:0007669"/>
    <property type="project" value="UniProtKB-SubCell"/>
</dbReference>
<keyword evidence="5 7" id="KW-1133">Transmembrane helix</keyword>
<name>A0AA41W712_9GAMM</name>
<dbReference type="EMBL" id="JAMQGP010000003">
    <property type="protein sequence ID" value="MCM2679969.1"/>
    <property type="molecule type" value="Genomic_DNA"/>
</dbReference>
<evidence type="ECO:0000256" key="6">
    <source>
        <dbReference type="ARBA" id="ARBA00023136"/>
    </source>
</evidence>
<evidence type="ECO:0000256" key="1">
    <source>
        <dbReference type="ARBA" id="ARBA00004651"/>
    </source>
</evidence>
<keyword evidence="9" id="KW-1185">Reference proteome</keyword>
<keyword evidence="6 7" id="KW-0472">Membrane</keyword>
<keyword evidence="3" id="KW-1003">Cell membrane</keyword>
<dbReference type="RefSeq" id="WP_251261378.1">
    <property type="nucleotide sequence ID" value="NZ_JAMQGP010000003.1"/>
</dbReference>
<comment type="caution">
    <text evidence="8">The sequence shown here is derived from an EMBL/GenBank/DDBJ whole genome shotgun (WGS) entry which is preliminary data.</text>
</comment>
<dbReference type="Pfam" id="PF07681">
    <property type="entry name" value="DoxX"/>
    <property type="match status" value="1"/>
</dbReference>
<accession>A0AA41W712</accession>
<sequence length="226" mass="25070">MLNLTEMYHGTIRHLTILDFLPLFFMRMILAPVMIVAGYNKLRISDAQAGIFEQLLPDPNVVSWFGNADWGLGLPFPEVLALMAGWTEFLGGWLILFGLLTRLASIPLMVTMLVAAFAVHWDNGWFAIAPSNGSTSAALVWSWLHLPGGSESIANSAEVGERLAKIKDIVAENGFPDYLYGRGSIAILNNGIEFAAIYFVMLLSLFFKGAGRFLSVDYWLTLKHNR</sequence>
<evidence type="ECO:0000256" key="3">
    <source>
        <dbReference type="ARBA" id="ARBA00022475"/>
    </source>
</evidence>
<keyword evidence="4 7" id="KW-0812">Transmembrane</keyword>
<comment type="subcellular location">
    <subcellularLocation>
        <location evidence="1">Cell membrane</location>
        <topology evidence="1">Multi-pass membrane protein</topology>
    </subcellularLocation>
</comment>
<protein>
    <submittedName>
        <fullName evidence="8">DoxX family protein</fullName>
    </submittedName>
</protein>